<dbReference type="InterPro" id="IPR017900">
    <property type="entry name" value="4Fe4S_Fe_S_CS"/>
</dbReference>
<dbReference type="NCBIfam" id="NF010366">
    <property type="entry name" value="PRK13795.1-1"/>
    <property type="match status" value="1"/>
</dbReference>
<dbReference type="Gene3D" id="3.30.70.20">
    <property type="match status" value="1"/>
</dbReference>
<dbReference type="InterPro" id="IPR050128">
    <property type="entry name" value="Sulfate_adenylyltrnsfr_sub2"/>
</dbReference>
<dbReference type="SUPFAM" id="SSF54862">
    <property type="entry name" value="4Fe-4S ferredoxins"/>
    <property type="match status" value="1"/>
</dbReference>
<proteinExistence type="predicted"/>
<feature type="domain" description="4Fe-4S ferredoxin-type" evidence="1">
    <location>
        <begin position="576"/>
        <end position="605"/>
    </location>
</feature>
<dbReference type="RefSeq" id="WP_096204672.1">
    <property type="nucleotide sequence ID" value="NZ_FZMP01000086.1"/>
</dbReference>
<protein>
    <recommendedName>
        <fullName evidence="1">4Fe-4S ferredoxin-type domain-containing protein</fullName>
    </recommendedName>
</protein>
<organism evidence="2 3">
    <name type="scientific">Candidatus Methanoperedens nitratireducens</name>
    <dbReference type="NCBI Taxonomy" id="1392998"/>
    <lineage>
        <taxon>Archaea</taxon>
        <taxon>Methanobacteriati</taxon>
        <taxon>Methanobacteriota</taxon>
        <taxon>Stenosarchaea group</taxon>
        <taxon>Methanomicrobia</taxon>
        <taxon>Methanosarcinales</taxon>
        <taxon>ANME-2 cluster</taxon>
        <taxon>Candidatus Methanoperedentaceae</taxon>
        <taxon>Candidatus Methanoperedens</taxon>
    </lineage>
</organism>
<dbReference type="Pfam" id="PF01507">
    <property type="entry name" value="PAPS_reduct"/>
    <property type="match status" value="1"/>
</dbReference>
<dbReference type="CDD" id="cd23947">
    <property type="entry name" value="PAPS_reductase-like_YbdN"/>
    <property type="match status" value="1"/>
</dbReference>
<dbReference type="InterPro" id="IPR017896">
    <property type="entry name" value="4Fe4S_Fe-S-bd"/>
</dbReference>
<keyword evidence="3" id="KW-1185">Reference proteome</keyword>
<sequence length="635" mass="70864">MNNPNRFDLEKTNIFWCKNCNVPILDEQCGSCHGKGLKLELSQPGDVRFVSAHETGIIDDLTAGLFGINPLAGKLVLLNKIPGEDKTDEILVDGIRFGILRFDMKELGFKLELMVEGALALIDSGIRKKLVKLSSHGRHLSGKTIDGSEILECSDDIRAGDTVLVVSKNLGGFGISYRDSVELKIEGKSLKIKKIDSKRVTFLSKNPSRDELIRANAPHMKQLVKDAVNTIRGIANQKELRDSPVYVSFSGGKDSLTTLDLTRSAVKKPLKVFFANTGIEFPETVGFVRGFCRKNNIDLVEVEAKEAFWENLPSFGPPAKDFRWCCKVCKLAPINSVIEECVREGRKCITIDGKRRYESFTRARIAPKEENPFIPGQVSVFPIREWRAIEVWLYLYYRKLDYNPLYDLGFERVGCWLCPAELSAEYQRFSELHPELFARWSGYLLRWANEHGLDDSFIEHGFWRWKTLPPKMMRLAEELGIDTTLKNKPEEFSIVVTGGVSPCKTGGYTMEGKLTGITPADALNTANMLGESVFSEDLGVLLVRTGSSNIKLFSSGHISVNAPGKDDALSLFENAAKQLIRVKKCAGCGVCLKVCPAGAITIEPRLKIQENCIRCGKCTESCVVAKYFDRLLPDL</sequence>
<dbReference type="GO" id="GO:0016491">
    <property type="term" value="F:oxidoreductase activity"/>
    <property type="evidence" value="ECO:0007669"/>
    <property type="project" value="UniProtKB-ARBA"/>
</dbReference>
<dbReference type="Pfam" id="PF13237">
    <property type="entry name" value="Fer4_10"/>
    <property type="match status" value="1"/>
</dbReference>
<dbReference type="PANTHER" id="PTHR43196">
    <property type="entry name" value="SULFATE ADENYLYLTRANSFERASE SUBUNIT 2"/>
    <property type="match status" value="1"/>
</dbReference>
<evidence type="ECO:0000313" key="2">
    <source>
        <dbReference type="EMBL" id="SNQ60348.1"/>
    </source>
</evidence>
<dbReference type="PROSITE" id="PS50890">
    <property type="entry name" value="PUA"/>
    <property type="match status" value="1"/>
</dbReference>
<dbReference type="AlphaFoldDB" id="A0A284VM73"/>
<dbReference type="OrthoDB" id="5817at2157"/>
<accession>A0A284VM73</accession>
<dbReference type="InterPro" id="IPR002500">
    <property type="entry name" value="PAPS_reduct_dom"/>
</dbReference>
<evidence type="ECO:0000259" key="1">
    <source>
        <dbReference type="PROSITE" id="PS51379"/>
    </source>
</evidence>
<evidence type="ECO:0000313" key="3">
    <source>
        <dbReference type="Proteomes" id="UP000218615"/>
    </source>
</evidence>
<dbReference type="PROSITE" id="PS51379">
    <property type="entry name" value="4FE4S_FER_2"/>
    <property type="match status" value="1"/>
</dbReference>
<dbReference type="SUPFAM" id="SSF52402">
    <property type="entry name" value="Adenine nucleotide alpha hydrolases-like"/>
    <property type="match status" value="1"/>
</dbReference>
<dbReference type="Gene3D" id="3.40.50.620">
    <property type="entry name" value="HUPs"/>
    <property type="match status" value="1"/>
</dbReference>
<dbReference type="InterPro" id="IPR014729">
    <property type="entry name" value="Rossmann-like_a/b/a_fold"/>
</dbReference>
<gene>
    <name evidence="2" type="ORF">MNV_1760003</name>
</gene>
<dbReference type="STRING" id="1392998.ANME2D_03047"/>
<dbReference type="EMBL" id="FZMP01000086">
    <property type="protein sequence ID" value="SNQ60348.1"/>
    <property type="molecule type" value="Genomic_DNA"/>
</dbReference>
<dbReference type="PANTHER" id="PTHR43196:SF2">
    <property type="entry name" value="PHOSPHOADENOSINE PHOSPHOSULFATE REDUCTASE"/>
    <property type="match status" value="1"/>
</dbReference>
<dbReference type="PROSITE" id="PS00198">
    <property type="entry name" value="4FE4S_FER_1"/>
    <property type="match status" value="1"/>
</dbReference>
<name>A0A284VM73_9EURY</name>
<reference evidence="3" key="1">
    <citation type="submission" date="2017-06" db="EMBL/GenBank/DDBJ databases">
        <authorList>
            <person name="Cremers G."/>
        </authorList>
    </citation>
    <scope>NUCLEOTIDE SEQUENCE [LARGE SCALE GENOMIC DNA]</scope>
</reference>
<dbReference type="Proteomes" id="UP000218615">
    <property type="component" value="Unassembled WGS sequence"/>
</dbReference>